<keyword evidence="4" id="KW-1185">Reference proteome</keyword>
<feature type="region of interest" description="Disordered" evidence="1">
    <location>
        <begin position="308"/>
        <end position="379"/>
    </location>
</feature>
<evidence type="ECO:0000313" key="4">
    <source>
        <dbReference type="Proteomes" id="UP000308197"/>
    </source>
</evidence>
<reference evidence="3 4" key="1">
    <citation type="journal article" date="2019" name="Nat. Ecol. Evol.">
        <title>Megaphylogeny resolves global patterns of mushroom evolution.</title>
        <authorList>
            <person name="Varga T."/>
            <person name="Krizsan K."/>
            <person name="Foldi C."/>
            <person name="Dima B."/>
            <person name="Sanchez-Garcia M."/>
            <person name="Sanchez-Ramirez S."/>
            <person name="Szollosi G.J."/>
            <person name="Szarkandi J.G."/>
            <person name="Papp V."/>
            <person name="Albert L."/>
            <person name="Andreopoulos W."/>
            <person name="Angelini C."/>
            <person name="Antonin V."/>
            <person name="Barry K.W."/>
            <person name="Bougher N.L."/>
            <person name="Buchanan P."/>
            <person name="Buyck B."/>
            <person name="Bense V."/>
            <person name="Catcheside P."/>
            <person name="Chovatia M."/>
            <person name="Cooper J."/>
            <person name="Damon W."/>
            <person name="Desjardin D."/>
            <person name="Finy P."/>
            <person name="Geml J."/>
            <person name="Haridas S."/>
            <person name="Hughes K."/>
            <person name="Justo A."/>
            <person name="Karasinski D."/>
            <person name="Kautmanova I."/>
            <person name="Kiss B."/>
            <person name="Kocsube S."/>
            <person name="Kotiranta H."/>
            <person name="LaButti K.M."/>
            <person name="Lechner B.E."/>
            <person name="Liimatainen K."/>
            <person name="Lipzen A."/>
            <person name="Lukacs Z."/>
            <person name="Mihaltcheva S."/>
            <person name="Morgado L.N."/>
            <person name="Niskanen T."/>
            <person name="Noordeloos M.E."/>
            <person name="Ohm R.A."/>
            <person name="Ortiz-Santana B."/>
            <person name="Ovrebo C."/>
            <person name="Racz N."/>
            <person name="Riley R."/>
            <person name="Savchenko A."/>
            <person name="Shiryaev A."/>
            <person name="Soop K."/>
            <person name="Spirin V."/>
            <person name="Szebenyi C."/>
            <person name="Tomsovsky M."/>
            <person name="Tulloss R.E."/>
            <person name="Uehling J."/>
            <person name="Grigoriev I.V."/>
            <person name="Vagvolgyi C."/>
            <person name="Papp T."/>
            <person name="Martin F.M."/>
            <person name="Miettinen O."/>
            <person name="Hibbett D.S."/>
            <person name="Nagy L.G."/>
        </authorList>
    </citation>
    <scope>NUCLEOTIDE SEQUENCE [LARGE SCALE GENOMIC DNA]</scope>
    <source>
        <strain evidence="3 4">HHB13444</strain>
    </source>
</reference>
<feature type="compositionally biased region" description="Polar residues" evidence="1">
    <location>
        <begin position="188"/>
        <end position="211"/>
    </location>
</feature>
<dbReference type="Proteomes" id="UP000308197">
    <property type="component" value="Unassembled WGS sequence"/>
</dbReference>
<proteinExistence type="predicted"/>
<dbReference type="InParanoid" id="A0A5C3P4A7"/>
<evidence type="ECO:0000256" key="1">
    <source>
        <dbReference type="SAM" id="MobiDB-lite"/>
    </source>
</evidence>
<name>A0A5C3P4A7_9APHY</name>
<organism evidence="3 4">
    <name type="scientific">Polyporus arcularius HHB13444</name>
    <dbReference type="NCBI Taxonomy" id="1314778"/>
    <lineage>
        <taxon>Eukaryota</taxon>
        <taxon>Fungi</taxon>
        <taxon>Dikarya</taxon>
        <taxon>Basidiomycota</taxon>
        <taxon>Agaricomycotina</taxon>
        <taxon>Agaricomycetes</taxon>
        <taxon>Polyporales</taxon>
        <taxon>Polyporaceae</taxon>
        <taxon>Polyporus</taxon>
    </lineage>
</organism>
<dbReference type="Gene3D" id="2.60.120.260">
    <property type="entry name" value="Galactose-binding domain-like"/>
    <property type="match status" value="1"/>
</dbReference>
<keyword evidence="2" id="KW-0812">Transmembrane</keyword>
<sequence length="431" mass="45260">MLNYHGSLTFTNDTTALVTFNFSGAIQIQVFGAFPVAGTFSMHSAYSIDGTGETQYEPPGVIGHPAYHQQFFNSNTLSTGTHKLVISNLGQAYYLDYIQLILPAAPSSTPTHGPVASEPPQSAAPASPGTIPTTQPAASSTVVFITQGLTITTTQTTQDATSPTSVHSTSVGSIPASSPPVSPITSTDARGSTSPPASTTQEGPTPVTPTGTSFRSEAVALPPADYVAIAVGGFVAVVAIVFGVWFLCRRRRRRSMANAVNPFDPGFTSFASSEKTQLSHGLHAHVNRTSSTASTSYRPYITVYEDRSVDSSMHAPSEEDVSEQRAGRTQKAEYEAIGSPPAVSTPVPGHFNGRQGDREALSPIASSPISPASNSKRARLGTDELWKRSVDGGVRLAGGPSGTRRDADLADVDERSAVSTLPPIYDSYPAI</sequence>
<accession>A0A5C3P4A7</accession>
<gene>
    <name evidence="3" type="ORF">K466DRAFT_589239</name>
</gene>
<feature type="compositionally biased region" description="Basic and acidic residues" evidence="1">
    <location>
        <begin position="322"/>
        <end position="334"/>
    </location>
</feature>
<feature type="transmembrane region" description="Helical" evidence="2">
    <location>
        <begin position="226"/>
        <end position="248"/>
    </location>
</feature>
<feature type="compositionally biased region" description="Low complexity" evidence="1">
    <location>
        <begin position="154"/>
        <end position="176"/>
    </location>
</feature>
<evidence type="ECO:0000313" key="3">
    <source>
        <dbReference type="EMBL" id="TFK84052.1"/>
    </source>
</evidence>
<protein>
    <submittedName>
        <fullName evidence="3">Uncharacterized protein</fullName>
    </submittedName>
</protein>
<dbReference type="AlphaFoldDB" id="A0A5C3P4A7"/>
<dbReference type="EMBL" id="ML211345">
    <property type="protein sequence ID" value="TFK84052.1"/>
    <property type="molecule type" value="Genomic_DNA"/>
</dbReference>
<keyword evidence="2" id="KW-0472">Membrane</keyword>
<feature type="compositionally biased region" description="Low complexity" evidence="1">
    <location>
        <begin position="362"/>
        <end position="373"/>
    </location>
</feature>
<evidence type="ECO:0000256" key="2">
    <source>
        <dbReference type="SAM" id="Phobius"/>
    </source>
</evidence>
<feature type="region of interest" description="Disordered" evidence="1">
    <location>
        <begin position="154"/>
        <end position="211"/>
    </location>
</feature>
<feature type="compositionally biased region" description="Low complexity" evidence="1">
    <location>
        <begin position="116"/>
        <end position="128"/>
    </location>
</feature>
<keyword evidence="2" id="KW-1133">Transmembrane helix</keyword>
<feature type="region of interest" description="Disordered" evidence="1">
    <location>
        <begin position="108"/>
        <end position="135"/>
    </location>
</feature>